<protein>
    <submittedName>
        <fullName evidence="2">Uncharacterized protein</fullName>
    </submittedName>
</protein>
<reference evidence="2 3" key="1">
    <citation type="submission" date="2014-11" db="EMBL/GenBank/DDBJ databases">
        <title>Draft genome sequence of Kirrobacter mercurialis.</title>
        <authorList>
            <person name="Coil D.A."/>
            <person name="Eisen J.A."/>
        </authorList>
    </citation>
    <scope>NUCLEOTIDE SEQUENCE [LARGE SCALE GENOMIC DNA]</scope>
    <source>
        <strain evidence="2 3">Coronado</strain>
    </source>
</reference>
<evidence type="ECO:0000256" key="1">
    <source>
        <dbReference type="SAM" id="MobiDB-lite"/>
    </source>
</evidence>
<dbReference type="STRING" id="1572751.PK98_06300"/>
<comment type="caution">
    <text evidence="2">The sequence shown here is derived from an EMBL/GenBank/DDBJ whole genome shotgun (WGS) entry which is preliminary data.</text>
</comment>
<dbReference type="Proteomes" id="UP000030988">
    <property type="component" value="Unassembled WGS sequence"/>
</dbReference>
<feature type="region of interest" description="Disordered" evidence="1">
    <location>
        <begin position="1"/>
        <end position="44"/>
    </location>
</feature>
<gene>
    <name evidence="2" type="ORF">PK98_06300</name>
</gene>
<keyword evidence="3" id="KW-1185">Reference proteome</keyword>
<dbReference type="EMBL" id="JTDN01000001">
    <property type="protein sequence ID" value="KHL26126.1"/>
    <property type="molecule type" value="Genomic_DNA"/>
</dbReference>
<feature type="compositionally biased region" description="Low complexity" evidence="1">
    <location>
        <begin position="9"/>
        <end position="26"/>
    </location>
</feature>
<accession>A0A0B2C280</accession>
<dbReference type="AlphaFoldDB" id="A0A0B2C280"/>
<sequence length="149" mass="15235">MLSACDNSAAPAPGPAELAQPAAAPPVKDASVPGPIDLEPAPAPAGTTEIVATETIVVQGQPACLFTVRYPGAGDREVSWNGDECGAVKGAIVTPDLLAAGGQLADLSPAARRDMERMRSGVFVVEGEFSASAYPLNVADRIYEVPYAD</sequence>
<evidence type="ECO:0000313" key="2">
    <source>
        <dbReference type="EMBL" id="KHL26126.1"/>
    </source>
</evidence>
<evidence type="ECO:0000313" key="3">
    <source>
        <dbReference type="Proteomes" id="UP000030988"/>
    </source>
</evidence>
<organism evidence="2 3">
    <name type="scientific">Croceibacterium mercuriale</name>
    <dbReference type="NCBI Taxonomy" id="1572751"/>
    <lineage>
        <taxon>Bacteria</taxon>
        <taxon>Pseudomonadati</taxon>
        <taxon>Pseudomonadota</taxon>
        <taxon>Alphaproteobacteria</taxon>
        <taxon>Sphingomonadales</taxon>
        <taxon>Erythrobacteraceae</taxon>
        <taxon>Croceibacterium</taxon>
    </lineage>
</organism>
<name>A0A0B2C280_9SPHN</name>
<proteinExistence type="predicted"/>